<organism evidence="3 4">
    <name type="scientific">Streptomyces cynarae</name>
    <dbReference type="NCBI Taxonomy" id="2981134"/>
    <lineage>
        <taxon>Bacteria</taxon>
        <taxon>Bacillati</taxon>
        <taxon>Actinomycetota</taxon>
        <taxon>Actinomycetes</taxon>
        <taxon>Kitasatosporales</taxon>
        <taxon>Streptomycetaceae</taxon>
        <taxon>Streptomyces</taxon>
    </lineage>
</organism>
<dbReference type="EMBL" id="CP106794">
    <property type="protein sequence ID" value="UXY25002.1"/>
    <property type="molecule type" value="Genomic_DNA"/>
</dbReference>
<evidence type="ECO:0000259" key="2">
    <source>
        <dbReference type="Pfam" id="PF02371"/>
    </source>
</evidence>
<dbReference type="SUPFAM" id="SSF53067">
    <property type="entry name" value="Actin-like ATPase domain"/>
    <property type="match status" value="1"/>
</dbReference>
<proteinExistence type="predicted"/>
<dbReference type="RefSeq" id="WP_263235276.1">
    <property type="nucleotide sequence ID" value="NZ_CP106794.1"/>
</dbReference>
<keyword evidence="4" id="KW-1185">Reference proteome</keyword>
<dbReference type="Proteomes" id="UP001061298">
    <property type="component" value="Plasmid punmamed2"/>
</dbReference>
<gene>
    <name evidence="3" type="ORF">N8I84_41985</name>
</gene>
<geneLocation type="plasmid" evidence="3 4">
    <name>punmamed2</name>
</geneLocation>
<dbReference type="Pfam" id="PF01548">
    <property type="entry name" value="DEDD_Tnp_IS110"/>
    <property type="match status" value="1"/>
</dbReference>
<dbReference type="InterPro" id="IPR003346">
    <property type="entry name" value="Transposase_20"/>
</dbReference>
<evidence type="ECO:0000313" key="4">
    <source>
        <dbReference type="Proteomes" id="UP001061298"/>
    </source>
</evidence>
<dbReference type="InterPro" id="IPR002525">
    <property type="entry name" value="Transp_IS110-like_N"/>
</dbReference>
<keyword evidence="3" id="KW-0614">Plasmid</keyword>
<dbReference type="InterPro" id="IPR043129">
    <property type="entry name" value="ATPase_NBD"/>
</dbReference>
<evidence type="ECO:0000259" key="1">
    <source>
        <dbReference type="Pfam" id="PF01548"/>
    </source>
</evidence>
<feature type="domain" description="Transposase IS116/IS110/IS902 C-terminal" evidence="2">
    <location>
        <begin position="268"/>
        <end position="353"/>
    </location>
</feature>
<dbReference type="PANTHER" id="PTHR33055:SF3">
    <property type="entry name" value="PUTATIVE TRANSPOSASE FOR IS117-RELATED"/>
    <property type="match status" value="1"/>
</dbReference>
<name>A0ABY6EEE4_9ACTN</name>
<dbReference type="Pfam" id="PF02371">
    <property type="entry name" value="Transposase_20"/>
    <property type="match status" value="1"/>
</dbReference>
<sequence>MSRIWAGIDCGKTHHHCVAMDADGKTLLSRRVANDEPELLQLIGDVLDTADGREVTWALDMAGGEPGLLIAVLINHMQELLYIPGRMVNRASDAYRGEGKTDARDARIIADQARMRRDLRPIRPGDEANIELGLLTSRRVDLVAERTRTINRLRSVLTSMFPALERAVELTNAGPLVLLTGYRTPAALRRIGISRLTTWLRNRKVRGAENLAKAAVEAAERQHTAVAGEKVIAQMVHTLAKEVMALNEKIAETEKLIEGRFREHELAEIVLSMPGMGPKLGAEFLVAVGGSLDSFPTADQLAAFGGVAPAPHDSGKTSGNLRRPQRYHRRLQHVFYTSALVSSWSDPNSKRFYNRKRGEGKSHIQAVLALARRRVNVLWALIRDRRCYQVEPPATAC</sequence>
<feature type="domain" description="Transposase IS110-like N-terminal" evidence="1">
    <location>
        <begin position="6"/>
        <end position="162"/>
    </location>
</feature>
<reference evidence="3" key="1">
    <citation type="submission" date="2022-10" db="EMBL/GenBank/DDBJ databases">
        <authorList>
            <person name="Mo P."/>
        </authorList>
    </citation>
    <scope>NUCLEOTIDE SEQUENCE</scope>
    <source>
        <strain evidence="3">HUAS 13-4</strain>
        <plasmid evidence="3">punmamed2</plasmid>
    </source>
</reference>
<dbReference type="InterPro" id="IPR047650">
    <property type="entry name" value="Transpos_IS110"/>
</dbReference>
<dbReference type="NCBIfam" id="NF033542">
    <property type="entry name" value="transpos_IS110"/>
    <property type="match status" value="1"/>
</dbReference>
<evidence type="ECO:0000313" key="3">
    <source>
        <dbReference type="EMBL" id="UXY25002.1"/>
    </source>
</evidence>
<accession>A0ABY6EEE4</accession>
<dbReference type="PANTHER" id="PTHR33055">
    <property type="entry name" value="TRANSPOSASE FOR INSERTION SEQUENCE ELEMENT IS1111A"/>
    <property type="match status" value="1"/>
</dbReference>
<protein>
    <submittedName>
        <fullName evidence="3">IS110 family transposase</fullName>
    </submittedName>
</protein>